<dbReference type="KEGG" id="niy:FQ775_04845"/>
<evidence type="ECO:0000313" key="4">
    <source>
        <dbReference type="Proteomes" id="UP000321389"/>
    </source>
</evidence>
<dbReference type="Proteomes" id="UP000321389">
    <property type="component" value="Chromosome"/>
</dbReference>
<proteinExistence type="predicted"/>
<keyword evidence="4" id="KW-1185">Reference proteome</keyword>
<organism evidence="3 4">
    <name type="scientific">Nitratireductor mangrovi</name>
    <dbReference type="NCBI Taxonomy" id="2599600"/>
    <lineage>
        <taxon>Bacteria</taxon>
        <taxon>Pseudomonadati</taxon>
        <taxon>Pseudomonadota</taxon>
        <taxon>Alphaproteobacteria</taxon>
        <taxon>Hyphomicrobiales</taxon>
        <taxon>Phyllobacteriaceae</taxon>
        <taxon>Nitratireductor</taxon>
    </lineage>
</organism>
<sequence length="178" mass="19033">MRARIAAVAVTISLAVGSAGAAETLPIGWNDLRADISGEPAVPGQQAEPGKHLAQDLRGRAVEISGYMLPVDREGDLVYEFMLVPAKGSCSHRVPAANQVVHVFPKEPWRARGIYEPVSVTGHLRLGLSQTQLFVLDGVAVVESGYRVGQAKIARLAEGPDAPPATGGRNPWKRLQRQ</sequence>
<dbReference type="EMBL" id="CP042301">
    <property type="protein sequence ID" value="QDZ03202.1"/>
    <property type="molecule type" value="Genomic_DNA"/>
</dbReference>
<feature type="chain" id="PRO_5023114494" evidence="2">
    <location>
        <begin position="22"/>
        <end position="178"/>
    </location>
</feature>
<dbReference type="Gene3D" id="2.40.50.870">
    <property type="entry name" value="Protein of unknown function (DUF3299)"/>
    <property type="match status" value="1"/>
</dbReference>
<name>A0A5B8L601_9HYPH</name>
<feature type="signal peptide" evidence="2">
    <location>
        <begin position="1"/>
        <end position="21"/>
    </location>
</feature>
<dbReference type="Pfam" id="PF11736">
    <property type="entry name" value="DUF3299"/>
    <property type="match status" value="1"/>
</dbReference>
<feature type="region of interest" description="Disordered" evidence="1">
    <location>
        <begin position="158"/>
        <end position="178"/>
    </location>
</feature>
<reference evidence="3" key="1">
    <citation type="submission" date="2020-04" db="EMBL/GenBank/DDBJ databases">
        <title>Nitratireductor sp. nov. isolated from mangrove soil.</title>
        <authorList>
            <person name="Ye Y."/>
        </authorList>
    </citation>
    <scope>NUCLEOTIDE SEQUENCE</scope>
    <source>
        <strain evidence="3">SY7</strain>
    </source>
</reference>
<evidence type="ECO:0000256" key="1">
    <source>
        <dbReference type="SAM" id="MobiDB-lite"/>
    </source>
</evidence>
<accession>A0A5B8L601</accession>
<dbReference type="AlphaFoldDB" id="A0A5B8L601"/>
<keyword evidence="2" id="KW-0732">Signal</keyword>
<protein>
    <submittedName>
        <fullName evidence="3">DUF3299 domain-containing protein</fullName>
    </submittedName>
</protein>
<dbReference type="InterPro" id="IPR021727">
    <property type="entry name" value="DUF3299"/>
</dbReference>
<evidence type="ECO:0000256" key="2">
    <source>
        <dbReference type="SAM" id="SignalP"/>
    </source>
</evidence>
<dbReference type="OrthoDB" id="9812956at2"/>
<gene>
    <name evidence="3" type="ORF">FQ775_04845</name>
</gene>
<evidence type="ECO:0000313" key="3">
    <source>
        <dbReference type="EMBL" id="QDZ03202.1"/>
    </source>
</evidence>